<feature type="chain" id="PRO_5035843039" description="C-type lectin domain-containing protein" evidence="3">
    <location>
        <begin position="20"/>
        <end position="455"/>
    </location>
</feature>
<keyword evidence="3" id="KW-0732">Signal</keyword>
<dbReference type="PROSITE" id="PS50041">
    <property type="entry name" value="C_TYPE_LECTIN_2"/>
    <property type="match status" value="3"/>
</dbReference>
<proteinExistence type="predicted"/>
<dbReference type="AlphaFoldDB" id="A0A8T3DZ92"/>
<evidence type="ECO:0000313" key="5">
    <source>
        <dbReference type="EMBL" id="KAI1901256.1"/>
    </source>
</evidence>
<keyword evidence="6" id="KW-1185">Reference proteome</keyword>
<evidence type="ECO:0000256" key="3">
    <source>
        <dbReference type="SAM" id="SignalP"/>
    </source>
</evidence>
<dbReference type="PROSITE" id="PS00615">
    <property type="entry name" value="C_TYPE_LECTIN_1"/>
    <property type="match status" value="1"/>
</dbReference>
<dbReference type="CDD" id="cd03602">
    <property type="entry name" value="CLECT_1"/>
    <property type="match status" value="1"/>
</dbReference>
<feature type="compositionally biased region" description="Basic and acidic residues" evidence="2">
    <location>
        <begin position="432"/>
        <end position="441"/>
    </location>
</feature>
<evidence type="ECO:0000313" key="6">
    <source>
        <dbReference type="Proteomes" id="UP000829720"/>
    </source>
</evidence>
<dbReference type="SMART" id="SM00034">
    <property type="entry name" value="CLECT"/>
    <property type="match status" value="3"/>
</dbReference>
<dbReference type="InterPro" id="IPR018378">
    <property type="entry name" value="C-type_lectin_CS"/>
</dbReference>
<dbReference type="OrthoDB" id="441660at2759"/>
<feature type="domain" description="C-type lectin" evidence="4">
    <location>
        <begin position="252"/>
        <end position="371"/>
    </location>
</feature>
<dbReference type="InterPro" id="IPR001304">
    <property type="entry name" value="C-type_lectin-like"/>
</dbReference>
<dbReference type="CDD" id="cd00037">
    <property type="entry name" value="CLECT"/>
    <property type="match status" value="1"/>
</dbReference>
<feature type="region of interest" description="Disordered" evidence="2">
    <location>
        <begin position="432"/>
        <end position="455"/>
    </location>
</feature>
<dbReference type="Gene3D" id="3.10.100.10">
    <property type="entry name" value="Mannose-Binding Protein A, subunit A"/>
    <property type="match status" value="3"/>
</dbReference>
<comment type="caution">
    <text evidence="5">The sequence shown here is derived from an EMBL/GenBank/DDBJ whole genome shotgun (WGS) entry which is preliminary data.</text>
</comment>
<reference evidence="5" key="1">
    <citation type="submission" date="2021-01" db="EMBL/GenBank/DDBJ databases">
        <authorList>
            <person name="Zahm M."/>
            <person name="Roques C."/>
            <person name="Cabau C."/>
            <person name="Klopp C."/>
            <person name="Donnadieu C."/>
            <person name="Jouanno E."/>
            <person name="Lampietro C."/>
            <person name="Louis A."/>
            <person name="Herpin A."/>
            <person name="Echchiki A."/>
            <person name="Berthelot C."/>
            <person name="Parey E."/>
            <person name="Roest-Crollius H."/>
            <person name="Braasch I."/>
            <person name="Postlethwait J."/>
            <person name="Bobe J."/>
            <person name="Montfort J."/>
            <person name="Bouchez O."/>
            <person name="Begum T."/>
            <person name="Mejri S."/>
            <person name="Adams A."/>
            <person name="Chen W.-J."/>
            <person name="Guiguen Y."/>
        </authorList>
    </citation>
    <scope>NUCLEOTIDE SEQUENCE</scope>
    <source>
        <tissue evidence="5">Blood</tissue>
    </source>
</reference>
<name>A0A8T3DZ92_9TELE</name>
<dbReference type="PANTHER" id="PTHR45784">
    <property type="entry name" value="C-TYPE LECTIN DOMAIN FAMILY 20 MEMBER A-RELATED"/>
    <property type="match status" value="1"/>
</dbReference>
<protein>
    <recommendedName>
        <fullName evidence="4">C-type lectin domain-containing protein</fullName>
    </recommendedName>
</protein>
<dbReference type="Proteomes" id="UP000829720">
    <property type="component" value="Unassembled WGS sequence"/>
</dbReference>
<evidence type="ECO:0000256" key="2">
    <source>
        <dbReference type="SAM" id="MobiDB-lite"/>
    </source>
</evidence>
<feature type="signal peptide" evidence="3">
    <location>
        <begin position="1"/>
        <end position="19"/>
    </location>
</feature>
<organism evidence="5 6">
    <name type="scientific">Albula goreensis</name>
    <dbReference type="NCBI Taxonomy" id="1534307"/>
    <lineage>
        <taxon>Eukaryota</taxon>
        <taxon>Metazoa</taxon>
        <taxon>Chordata</taxon>
        <taxon>Craniata</taxon>
        <taxon>Vertebrata</taxon>
        <taxon>Euteleostomi</taxon>
        <taxon>Actinopterygii</taxon>
        <taxon>Neopterygii</taxon>
        <taxon>Teleostei</taxon>
        <taxon>Albuliformes</taxon>
        <taxon>Albulidae</taxon>
        <taxon>Albula</taxon>
    </lineage>
</organism>
<evidence type="ECO:0000259" key="4">
    <source>
        <dbReference type="PROSITE" id="PS50041"/>
    </source>
</evidence>
<feature type="domain" description="C-type lectin" evidence="4">
    <location>
        <begin position="24"/>
        <end position="135"/>
    </location>
</feature>
<dbReference type="SUPFAM" id="SSF56436">
    <property type="entry name" value="C-type lectin-like"/>
    <property type="match status" value="3"/>
</dbReference>
<dbReference type="InterPro" id="IPR016187">
    <property type="entry name" value="CTDL_fold"/>
</dbReference>
<gene>
    <name evidence="5" type="ORF">AGOR_G00032450</name>
</gene>
<feature type="domain" description="C-type lectin" evidence="4">
    <location>
        <begin position="150"/>
        <end position="257"/>
    </location>
</feature>
<sequence length="455" mass="52320">MMQDVTIVLISGLCTLCSCLSHQYHFVNVQKSWTEAQSYCRENHADLATIHNREEMEALMGVVGSGCNESVWIGLYHDSESWLWSLADKDFYSEGETEFRNWDSGQPNNYKTTQNYYCVMVNAHGNWNDISCDYKSRPFICYDGDAAQRYILIKQLKTWREAQSYCREHHTDLASVRNQAENQEIQQTAGGAREWVWIGLFRESWKWSDQSSSSYRNWTLGQPDNAGGNENCAVMSATDAGRWKDQDCSNTYPFICYEDNLVLVGENKSWDEALSYCRQHYGDLVSVSTEQLQHWVKRRAQSASTAHVWLGLRYSCALHFWFWVSGEEGQYQNWAPGNETGECGRRGALESGVGQQWVSLPKTERLNFICIKCRGGVCYSVKKKHILQVELETPSALNMNDPAVGEAILQQMTMKLAEDGITGVKLRWRKQPDGEIFHQKEEEEEEKEECKKPEV</sequence>
<evidence type="ECO:0000256" key="1">
    <source>
        <dbReference type="ARBA" id="ARBA00023157"/>
    </source>
</evidence>
<accession>A0A8T3DZ92</accession>
<dbReference type="InterPro" id="IPR016186">
    <property type="entry name" value="C-type_lectin-like/link_sf"/>
</dbReference>
<dbReference type="PANTHER" id="PTHR45784:SF3">
    <property type="entry name" value="C-TYPE LECTIN DOMAIN FAMILY 4 MEMBER K-LIKE-RELATED"/>
    <property type="match status" value="1"/>
</dbReference>
<dbReference type="EMBL" id="JAERUA010000003">
    <property type="protein sequence ID" value="KAI1901256.1"/>
    <property type="molecule type" value="Genomic_DNA"/>
</dbReference>
<keyword evidence="1" id="KW-1015">Disulfide bond</keyword>
<dbReference type="Pfam" id="PF00059">
    <property type="entry name" value="Lectin_C"/>
    <property type="match status" value="3"/>
</dbReference>